<name>A0A844KQG0_9FIRM</name>
<evidence type="ECO:0000259" key="4">
    <source>
        <dbReference type="SMART" id="SM00382"/>
    </source>
</evidence>
<dbReference type="InterPro" id="IPR025158">
    <property type="entry name" value="Mg_chelat-rel_C"/>
</dbReference>
<evidence type="ECO:0000313" key="6">
    <source>
        <dbReference type="Proteomes" id="UP000446657"/>
    </source>
</evidence>
<dbReference type="AlphaFoldDB" id="A0A844KQG0"/>
<evidence type="ECO:0000256" key="2">
    <source>
        <dbReference type="ARBA" id="ARBA00022741"/>
    </source>
</evidence>
<evidence type="ECO:0000256" key="1">
    <source>
        <dbReference type="ARBA" id="ARBA00006354"/>
    </source>
</evidence>
<reference evidence="5 6" key="1">
    <citation type="journal article" date="2019" name="Nat. Med.">
        <title>A library of human gut bacterial isolates paired with longitudinal multiomics data enables mechanistic microbiome research.</title>
        <authorList>
            <person name="Poyet M."/>
            <person name="Groussin M."/>
            <person name="Gibbons S.M."/>
            <person name="Avila-Pacheco J."/>
            <person name="Jiang X."/>
            <person name="Kearney S.M."/>
            <person name="Perrotta A.R."/>
            <person name="Berdy B."/>
            <person name="Zhao S."/>
            <person name="Lieberman T.D."/>
            <person name="Swanson P.K."/>
            <person name="Smith M."/>
            <person name="Roesemann S."/>
            <person name="Alexander J.E."/>
            <person name="Rich S.A."/>
            <person name="Livny J."/>
            <person name="Vlamakis H."/>
            <person name="Clish C."/>
            <person name="Bullock K."/>
            <person name="Deik A."/>
            <person name="Scott J."/>
            <person name="Pierce K.A."/>
            <person name="Xavier R.J."/>
            <person name="Alm E.J."/>
        </authorList>
    </citation>
    <scope>NUCLEOTIDE SEQUENCE [LARGE SCALE GENOMIC DNA]</scope>
    <source>
        <strain evidence="5 6">BIOML-A1</strain>
    </source>
</reference>
<dbReference type="RefSeq" id="WP_155177469.1">
    <property type="nucleotide sequence ID" value="NZ_WNAK01000030.1"/>
</dbReference>
<dbReference type="EMBL" id="WNAL01000032">
    <property type="protein sequence ID" value="MTR82664.1"/>
    <property type="molecule type" value="Genomic_DNA"/>
</dbReference>
<dbReference type="InterPro" id="IPR004482">
    <property type="entry name" value="Mg_chelat-rel"/>
</dbReference>
<dbReference type="Pfam" id="PF13335">
    <property type="entry name" value="Mg_chelatase_C"/>
    <property type="match status" value="1"/>
</dbReference>
<evidence type="ECO:0000313" key="5">
    <source>
        <dbReference type="EMBL" id="MTR82664.1"/>
    </source>
</evidence>
<organism evidence="5 6">
    <name type="scientific">Roseburia faecis</name>
    <dbReference type="NCBI Taxonomy" id="301302"/>
    <lineage>
        <taxon>Bacteria</taxon>
        <taxon>Bacillati</taxon>
        <taxon>Bacillota</taxon>
        <taxon>Clostridia</taxon>
        <taxon>Lachnospirales</taxon>
        <taxon>Lachnospiraceae</taxon>
        <taxon>Roseburia</taxon>
    </lineage>
</organism>
<dbReference type="Gene3D" id="3.40.50.300">
    <property type="entry name" value="P-loop containing nucleotide triphosphate hydrolases"/>
    <property type="match status" value="1"/>
</dbReference>
<dbReference type="Gene3D" id="3.30.230.10">
    <property type="match status" value="1"/>
</dbReference>
<dbReference type="SUPFAM" id="SSF54211">
    <property type="entry name" value="Ribosomal protein S5 domain 2-like"/>
    <property type="match status" value="1"/>
</dbReference>
<sequence length="510" mass="56694">MYSQIRTSMLDGICAMPVQVEVDISMGMPVFDMVGYLSPEVREAKERVRTALHNCGILLPAKRITVNLSPANIRKTGTGFDLPIAVALLVAMGLVKPEKCADTIFSGELNLSGQLLPVRGILPMVSDGVKEGIHKFVVPADNLMESRLVQGADVCGFPALESVIGYLQDGGYKEPAYAGRRQNRSHGVPDFSEVNGQQFLKRAAEIAASGMHNMLMVGPPGAGKTMISERMATILPPLTKKEQLEVSKIYSVCGLLADSRTLLQERPFRSPHHTVSMAGLAGGGRSIRPGEISLAHHGVLFLDELPEFSKSTMEVLRQPLEEHQIHLTRAVGSVTYPSDFLLLASMNPCNCGYYPDRNRCRCTQASLQRYFDRISQPLIDRMDLCVEAPMVTYEELTGNGNNESSKTIRDRVCECQERQIFRFKDEIFSHNSGIPAAKLNQFCKLGEKEQRYMEKMFHKLSLTARTYHKILRVARTIADTQKAENIRVCDLTEAVCYRSIGDKFWGGMEE</sequence>
<keyword evidence="3" id="KW-0067">ATP-binding</keyword>
<dbReference type="Proteomes" id="UP000446657">
    <property type="component" value="Unassembled WGS sequence"/>
</dbReference>
<dbReference type="InterPro" id="IPR020568">
    <property type="entry name" value="Ribosomal_Su5_D2-typ_SF"/>
</dbReference>
<dbReference type="NCBIfam" id="TIGR00368">
    <property type="entry name" value="YifB family Mg chelatase-like AAA ATPase"/>
    <property type="match status" value="1"/>
</dbReference>
<comment type="caution">
    <text evidence="5">The sequence shown here is derived from an EMBL/GenBank/DDBJ whole genome shotgun (WGS) entry which is preliminary data.</text>
</comment>
<dbReference type="PANTHER" id="PTHR32039">
    <property type="entry name" value="MAGNESIUM-CHELATASE SUBUNIT CHLI"/>
    <property type="match status" value="1"/>
</dbReference>
<dbReference type="Pfam" id="PF13541">
    <property type="entry name" value="ChlI"/>
    <property type="match status" value="1"/>
</dbReference>
<accession>A0A844KQG0</accession>
<dbReference type="GO" id="GO:0005524">
    <property type="term" value="F:ATP binding"/>
    <property type="evidence" value="ECO:0007669"/>
    <property type="project" value="UniProtKB-KW"/>
</dbReference>
<proteinExistence type="inferred from homology"/>
<dbReference type="SMART" id="SM00382">
    <property type="entry name" value="AAA"/>
    <property type="match status" value="1"/>
</dbReference>
<dbReference type="InterPro" id="IPR027417">
    <property type="entry name" value="P-loop_NTPase"/>
</dbReference>
<dbReference type="InterPro" id="IPR000523">
    <property type="entry name" value="Mg_chelatse_chII-like_cat_dom"/>
</dbReference>
<feature type="domain" description="AAA+ ATPase" evidence="4">
    <location>
        <begin position="210"/>
        <end position="394"/>
    </location>
</feature>
<comment type="similarity">
    <text evidence="1">Belongs to the Mg-chelatase subunits D/I family. ComM subfamily.</text>
</comment>
<dbReference type="InterPro" id="IPR014721">
    <property type="entry name" value="Ribsml_uS5_D2-typ_fold_subgr"/>
</dbReference>
<dbReference type="PANTHER" id="PTHR32039:SF7">
    <property type="entry name" value="COMPETENCE PROTEIN COMM"/>
    <property type="match status" value="1"/>
</dbReference>
<gene>
    <name evidence="5" type="ORF">GMD30_13440</name>
</gene>
<dbReference type="InterPro" id="IPR003593">
    <property type="entry name" value="AAA+_ATPase"/>
</dbReference>
<dbReference type="Pfam" id="PF01078">
    <property type="entry name" value="Mg_chelatase"/>
    <property type="match status" value="1"/>
</dbReference>
<dbReference type="SUPFAM" id="SSF52540">
    <property type="entry name" value="P-loop containing nucleoside triphosphate hydrolases"/>
    <property type="match status" value="1"/>
</dbReference>
<evidence type="ECO:0000256" key="3">
    <source>
        <dbReference type="ARBA" id="ARBA00022840"/>
    </source>
</evidence>
<protein>
    <submittedName>
        <fullName evidence="5">YifB family Mg chelatase-like AAA ATPase</fullName>
    </submittedName>
</protein>
<dbReference type="PRINTS" id="PR01657">
    <property type="entry name" value="MCMFAMILY"/>
</dbReference>
<dbReference type="InterPro" id="IPR045006">
    <property type="entry name" value="CHLI-like"/>
</dbReference>
<keyword evidence="2" id="KW-0547">Nucleotide-binding</keyword>
<dbReference type="InterPro" id="IPR001208">
    <property type="entry name" value="MCM_dom"/>
</dbReference>
<dbReference type="GO" id="GO:0003677">
    <property type="term" value="F:DNA binding"/>
    <property type="evidence" value="ECO:0007669"/>
    <property type="project" value="InterPro"/>
</dbReference>